<evidence type="ECO:0000259" key="14">
    <source>
        <dbReference type="Pfam" id="PF17039"/>
    </source>
</evidence>
<dbReference type="InterPro" id="IPR001503">
    <property type="entry name" value="Glyco_trans_10"/>
</dbReference>
<keyword evidence="16" id="KW-1185">Reference proteome</keyword>
<evidence type="ECO:0000256" key="11">
    <source>
        <dbReference type="ARBA" id="ARBA00023180"/>
    </source>
</evidence>
<keyword evidence="9 12" id="KW-0333">Golgi apparatus</keyword>
<dbReference type="FunFam" id="3.40.50.11660:FF:000002">
    <property type="entry name" value="Alpha-(1,3)-fucosyltransferase"/>
    <property type="match status" value="1"/>
</dbReference>
<keyword evidence="10" id="KW-0472">Membrane</keyword>
<evidence type="ECO:0000256" key="12">
    <source>
        <dbReference type="RuleBase" id="RU003832"/>
    </source>
</evidence>
<comment type="pathway">
    <text evidence="2">Protein modification; protein glycosylation.</text>
</comment>
<organism evidence="15 16">
    <name type="scientific">Caenorhabditis angaria</name>
    <dbReference type="NCBI Taxonomy" id="860376"/>
    <lineage>
        <taxon>Eukaryota</taxon>
        <taxon>Metazoa</taxon>
        <taxon>Ecdysozoa</taxon>
        <taxon>Nematoda</taxon>
        <taxon>Chromadorea</taxon>
        <taxon>Rhabditida</taxon>
        <taxon>Rhabditina</taxon>
        <taxon>Rhabditomorpha</taxon>
        <taxon>Rhabditoidea</taxon>
        <taxon>Rhabditidae</taxon>
        <taxon>Peloderinae</taxon>
        <taxon>Caenorhabditis</taxon>
    </lineage>
</organism>
<comment type="subcellular location">
    <subcellularLocation>
        <location evidence="1 12">Golgi apparatus</location>
        <location evidence="1 12">Golgi stack membrane</location>
        <topology evidence="1 12">Single-pass type II membrane protein</topology>
    </subcellularLocation>
</comment>
<dbReference type="InterPro" id="IPR055270">
    <property type="entry name" value="Glyco_tran_10_C"/>
</dbReference>
<dbReference type="InterPro" id="IPR031481">
    <property type="entry name" value="Glyco_tran_10_N"/>
</dbReference>
<name>A0A9P1N009_9PELO</name>
<dbReference type="PANTHER" id="PTHR48438:SF1">
    <property type="entry name" value="ALPHA-(1,3)-FUCOSYLTRANSFERASE C-RELATED"/>
    <property type="match status" value="1"/>
</dbReference>
<evidence type="ECO:0000256" key="9">
    <source>
        <dbReference type="ARBA" id="ARBA00023034"/>
    </source>
</evidence>
<comment type="similarity">
    <text evidence="3 12">Belongs to the glycosyltransferase 10 family.</text>
</comment>
<evidence type="ECO:0000256" key="3">
    <source>
        <dbReference type="ARBA" id="ARBA00008919"/>
    </source>
</evidence>
<dbReference type="EMBL" id="CANHGI010000002">
    <property type="protein sequence ID" value="CAI5442945.1"/>
    <property type="molecule type" value="Genomic_DNA"/>
</dbReference>
<evidence type="ECO:0000256" key="6">
    <source>
        <dbReference type="ARBA" id="ARBA00022692"/>
    </source>
</evidence>
<comment type="caution">
    <text evidence="15">The sequence shown here is derived from an EMBL/GenBank/DDBJ whole genome shotgun (WGS) entry which is preliminary data.</text>
</comment>
<keyword evidence="6 12" id="KW-0812">Transmembrane</keyword>
<keyword evidence="8" id="KW-1133">Transmembrane helix</keyword>
<proteinExistence type="inferred from homology"/>
<protein>
    <recommendedName>
        <fullName evidence="12">Fucosyltransferase</fullName>
        <ecNumber evidence="12">2.4.1.-</ecNumber>
    </recommendedName>
</protein>
<keyword evidence="11" id="KW-0325">Glycoprotein</keyword>
<gene>
    <name evidence="15" type="ORF">CAMP_LOCUS5582</name>
</gene>
<dbReference type="GO" id="GO:0032580">
    <property type="term" value="C:Golgi cisterna membrane"/>
    <property type="evidence" value="ECO:0007669"/>
    <property type="project" value="UniProtKB-SubCell"/>
</dbReference>
<dbReference type="Gene3D" id="3.40.50.11660">
    <property type="entry name" value="Glycosyl transferase family 10, C-terminal domain"/>
    <property type="match status" value="1"/>
</dbReference>
<dbReference type="Pfam" id="PF17039">
    <property type="entry name" value="Glyco_tran_10_N"/>
    <property type="match status" value="1"/>
</dbReference>
<dbReference type="AlphaFoldDB" id="A0A9P1N009"/>
<dbReference type="SUPFAM" id="SSF53756">
    <property type="entry name" value="UDP-Glycosyltransferase/glycogen phosphorylase"/>
    <property type="match status" value="1"/>
</dbReference>
<feature type="domain" description="Fucosyltransferase N-terminal" evidence="14">
    <location>
        <begin position="41"/>
        <end position="132"/>
    </location>
</feature>
<evidence type="ECO:0000256" key="2">
    <source>
        <dbReference type="ARBA" id="ARBA00004922"/>
    </source>
</evidence>
<sequence length="373" mass="43617">MRKNSWILLSIYSDFLSDPPCNKSIKIFEATGFFGDQIRNSAFLSHCSKEVQEYCGITRRKPDFEKADAVVFHARDYNHAKSRWLFENQNRNAKIPYIIWTMESPISEQNFPNSMNLTMSYDTASDIYFPYGHFRRKNQKTAENLEEIWKMKRKSAESGAEIAWMVSNCETVNRRMEIVQKLRKLGLKIDIFGKCGILPKQCSISEATSKCEFDLISPYKFYISIENSNCKDYITEKFWRNIKNRFVVPIVLGKQLYLDSGIPEKSFIALDDFENLEIFKNFIENLAENKTRYLEFHEWRNEFEIDDVLGEGSNDHGFCKLCRNLKSKKYSTNLKSYSNLVGSWHKLEDCDNKLGSQFLDGSANIFYFSNKLG</sequence>
<dbReference type="OrthoDB" id="5912041at2759"/>
<evidence type="ECO:0000256" key="1">
    <source>
        <dbReference type="ARBA" id="ARBA00004447"/>
    </source>
</evidence>
<dbReference type="EC" id="2.4.1.-" evidence="12"/>
<evidence type="ECO:0000313" key="16">
    <source>
        <dbReference type="Proteomes" id="UP001152747"/>
    </source>
</evidence>
<dbReference type="Pfam" id="PF00852">
    <property type="entry name" value="Glyco_transf_10"/>
    <property type="match status" value="1"/>
</dbReference>
<dbReference type="Proteomes" id="UP001152747">
    <property type="component" value="Unassembled WGS sequence"/>
</dbReference>
<evidence type="ECO:0000256" key="8">
    <source>
        <dbReference type="ARBA" id="ARBA00022989"/>
    </source>
</evidence>
<dbReference type="PANTHER" id="PTHR48438">
    <property type="entry name" value="ALPHA-(1,3)-FUCOSYLTRANSFERASE C-RELATED"/>
    <property type="match status" value="1"/>
</dbReference>
<feature type="domain" description="Fucosyltransferase C-terminal" evidence="13">
    <location>
        <begin position="161"/>
        <end position="333"/>
    </location>
</feature>
<evidence type="ECO:0000256" key="4">
    <source>
        <dbReference type="ARBA" id="ARBA00022676"/>
    </source>
</evidence>
<dbReference type="GO" id="GO:0008417">
    <property type="term" value="F:fucosyltransferase activity"/>
    <property type="evidence" value="ECO:0007669"/>
    <property type="project" value="InterPro"/>
</dbReference>
<keyword evidence="7" id="KW-0735">Signal-anchor</keyword>
<keyword evidence="5 12" id="KW-0808">Transferase</keyword>
<evidence type="ECO:0000256" key="10">
    <source>
        <dbReference type="ARBA" id="ARBA00023136"/>
    </source>
</evidence>
<evidence type="ECO:0000313" key="15">
    <source>
        <dbReference type="EMBL" id="CAI5442945.1"/>
    </source>
</evidence>
<evidence type="ECO:0000256" key="5">
    <source>
        <dbReference type="ARBA" id="ARBA00022679"/>
    </source>
</evidence>
<keyword evidence="4 12" id="KW-0328">Glycosyltransferase</keyword>
<evidence type="ECO:0000259" key="13">
    <source>
        <dbReference type="Pfam" id="PF00852"/>
    </source>
</evidence>
<accession>A0A9P1N009</accession>
<dbReference type="InterPro" id="IPR038577">
    <property type="entry name" value="GT10-like_C_sf"/>
</dbReference>
<evidence type="ECO:0000256" key="7">
    <source>
        <dbReference type="ARBA" id="ARBA00022968"/>
    </source>
</evidence>
<reference evidence="15" key="1">
    <citation type="submission" date="2022-11" db="EMBL/GenBank/DDBJ databases">
        <authorList>
            <person name="Kikuchi T."/>
        </authorList>
    </citation>
    <scope>NUCLEOTIDE SEQUENCE</scope>
    <source>
        <strain evidence="15">PS1010</strain>
    </source>
</reference>